<organism evidence="1 2">
    <name type="scientific">Dreissena polymorpha</name>
    <name type="common">Zebra mussel</name>
    <name type="synonym">Mytilus polymorpha</name>
    <dbReference type="NCBI Taxonomy" id="45954"/>
    <lineage>
        <taxon>Eukaryota</taxon>
        <taxon>Metazoa</taxon>
        <taxon>Spiralia</taxon>
        <taxon>Lophotrochozoa</taxon>
        <taxon>Mollusca</taxon>
        <taxon>Bivalvia</taxon>
        <taxon>Autobranchia</taxon>
        <taxon>Heteroconchia</taxon>
        <taxon>Euheterodonta</taxon>
        <taxon>Imparidentia</taxon>
        <taxon>Neoheterodontei</taxon>
        <taxon>Myida</taxon>
        <taxon>Dreissenoidea</taxon>
        <taxon>Dreissenidae</taxon>
        <taxon>Dreissena</taxon>
    </lineage>
</organism>
<sequence>MASQQLFHTDHAVSELDLTMASQQLFHTDHAVSELDLTMEHSSSFILTMLSLS</sequence>
<dbReference type="EMBL" id="JAIWYP010000009">
    <property type="protein sequence ID" value="KAH3772479.1"/>
    <property type="molecule type" value="Genomic_DNA"/>
</dbReference>
<protein>
    <submittedName>
        <fullName evidence="1">Uncharacterized protein</fullName>
    </submittedName>
</protein>
<evidence type="ECO:0000313" key="1">
    <source>
        <dbReference type="EMBL" id="KAH3772479.1"/>
    </source>
</evidence>
<accession>A0A9D4E2B0</accession>
<comment type="caution">
    <text evidence="1">The sequence shown here is derived from an EMBL/GenBank/DDBJ whole genome shotgun (WGS) entry which is preliminary data.</text>
</comment>
<gene>
    <name evidence="1" type="ORF">DPMN_173819</name>
</gene>
<name>A0A9D4E2B0_DREPO</name>
<dbReference type="AlphaFoldDB" id="A0A9D4E2B0"/>
<evidence type="ECO:0000313" key="2">
    <source>
        <dbReference type="Proteomes" id="UP000828390"/>
    </source>
</evidence>
<proteinExistence type="predicted"/>
<dbReference type="Proteomes" id="UP000828390">
    <property type="component" value="Unassembled WGS sequence"/>
</dbReference>
<keyword evidence="2" id="KW-1185">Reference proteome</keyword>
<reference evidence="1" key="2">
    <citation type="submission" date="2020-11" db="EMBL/GenBank/DDBJ databases">
        <authorList>
            <person name="McCartney M.A."/>
            <person name="Auch B."/>
            <person name="Kono T."/>
            <person name="Mallez S."/>
            <person name="Becker A."/>
            <person name="Gohl D.M."/>
            <person name="Silverstein K.A.T."/>
            <person name="Koren S."/>
            <person name="Bechman K.B."/>
            <person name="Herman A."/>
            <person name="Abrahante J.E."/>
            <person name="Garbe J."/>
        </authorList>
    </citation>
    <scope>NUCLEOTIDE SEQUENCE</scope>
    <source>
        <strain evidence="1">Duluth1</strain>
        <tissue evidence="1">Whole animal</tissue>
    </source>
</reference>
<reference evidence="1" key="1">
    <citation type="journal article" date="2019" name="bioRxiv">
        <title>The Genome of the Zebra Mussel, Dreissena polymorpha: A Resource for Invasive Species Research.</title>
        <authorList>
            <person name="McCartney M.A."/>
            <person name="Auch B."/>
            <person name="Kono T."/>
            <person name="Mallez S."/>
            <person name="Zhang Y."/>
            <person name="Obille A."/>
            <person name="Becker A."/>
            <person name="Abrahante J.E."/>
            <person name="Garbe J."/>
            <person name="Badalamenti J.P."/>
            <person name="Herman A."/>
            <person name="Mangelson H."/>
            <person name="Liachko I."/>
            <person name="Sullivan S."/>
            <person name="Sone E.D."/>
            <person name="Koren S."/>
            <person name="Silverstein K.A.T."/>
            <person name="Beckman K.B."/>
            <person name="Gohl D.M."/>
        </authorList>
    </citation>
    <scope>NUCLEOTIDE SEQUENCE</scope>
    <source>
        <strain evidence="1">Duluth1</strain>
        <tissue evidence="1">Whole animal</tissue>
    </source>
</reference>